<protein>
    <recommendedName>
        <fullName evidence="3">Dolichol kinase</fullName>
    </recommendedName>
</protein>
<sequence>MSELKRELLRKSIHFSGLSYIPAYLYFGKELLLLGVLIILIFALTFEFFRLKYNLVSVIVREYEKGKIGAYIYFGFAILLITIIFPMEAAFSAVLVTLLGDGLGGLVKRLPWRRSKDIATTVMTLAPFFASLPLLSPVPSLIACVSGATVERIQKVGRYYLQDNLTVPITAALFYHSVNYILS</sequence>
<feature type="transmembrane region" description="Helical" evidence="1">
    <location>
        <begin position="31"/>
        <end position="49"/>
    </location>
</feature>
<dbReference type="GO" id="GO:0004143">
    <property type="term" value="F:ATP-dependent diacylglycerol kinase activity"/>
    <property type="evidence" value="ECO:0007669"/>
    <property type="project" value="InterPro"/>
</dbReference>
<dbReference type="AlphaFoldDB" id="A0A7C3RB65"/>
<comment type="caution">
    <text evidence="2">The sequence shown here is derived from an EMBL/GenBank/DDBJ whole genome shotgun (WGS) entry which is preliminary data.</text>
</comment>
<reference evidence="2" key="1">
    <citation type="journal article" date="2020" name="mSystems">
        <title>Genome- and Community-Level Interaction Insights into Carbon Utilization and Element Cycling Functions of Hydrothermarchaeota in Hydrothermal Sediment.</title>
        <authorList>
            <person name="Zhou Z."/>
            <person name="Liu Y."/>
            <person name="Xu W."/>
            <person name="Pan J."/>
            <person name="Luo Z.H."/>
            <person name="Li M."/>
        </authorList>
    </citation>
    <scope>NUCLEOTIDE SEQUENCE [LARGE SCALE GENOMIC DNA]</scope>
    <source>
        <strain evidence="2">SpSt-87</strain>
    </source>
</reference>
<dbReference type="EMBL" id="DTLB01000006">
    <property type="protein sequence ID" value="HFW31547.1"/>
    <property type="molecule type" value="Genomic_DNA"/>
</dbReference>
<dbReference type="InterPro" id="IPR037997">
    <property type="entry name" value="Dgk1-like"/>
</dbReference>
<accession>A0A7C3RB65</accession>
<evidence type="ECO:0008006" key="3">
    <source>
        <dbReference type="Google" id="ProtNLM"/>
    </source>
</evidence>
<evidence type="ECO:0000256" key="1">
    <source>
        <dbReference type="SAM" id="Phobius"/>
    </source>
</evidence>
<feature type="transmembrane region" description="Helical" evidence="1">
    <location>
        <begin position="165"/>
        <end position="182"/>
    </location>
</feature>
<dbReference type="PANTHER" id="PTHR31303">
    <property type="entry name" value="CTP-DEPENDENT DIACYLGLYCEROL KINASE 1"/>
    <property type="match status" value="1"/>
</dbReference>
<feature type="transmembrane region" description="Helical" evidence="1">
    <location>
        <begin position="70"/>
        <end position="98"/>
    </location>
</feature>
<evidence type="ECO:0000313" key="2">
    <source>
        <dbReference type="EMBL" id="HFW31547.1"/>
    </source>
</evidence>
<feature type="transmembrane region" description="Helical" evidence="1">
    <location>
        <begin position="118"/>
        <end position="144"/>
    </location>
</feature>
<keyword evidence="1" id="KW-1133">Transmembrane helix</keyword>
<organism evidence="2">
    <name type="scientific">Archaeoglobus fulgidus</name>
    <dbReference type="NCBI Taxonomy" id="2234"/>
    <lineage>
        <taxon>Archaea</taxon>
        <taxon>Methanobacteriati</taxon>
        <taxon>Methanobacteriota</taxon>
        <taxon>Archaeoglobi</taxon>
        <taxon>Archaeoglobales</taxon>
        <taxon>Archaeoglobaceae</taxon>
        <taxon>Archaeoglobus</taxon>
    </lineage>
</organism>
<keyword evidence="1" id="KW-0472">Membrane</keyword>
<name>A0A7C3RB65_ARCFL</name>
<dbReference type="PANTHER" id="PTHR31303:SF1">
    <property type="entry name" value="CTP-DEPENDENT DIACYLGLYCEROL KINASE 1"/>
    <property type="match status" value="1"/>
</dbReference>
<gene>
    <name evidence="2" type="ORF">ENW66_01135</name>
</gene>
<proteinExistence type="predicted"/>
<keyword evidence="1" id="KW-0812">Transmembrane</keyword>